<keyword evidence="1" id="KW-0175">Coiled coil</keyword>
<feature type="non-terminal residue" evidence="3">
    <location>
        <position position="116"/>
    </location>
</feature>
<evidence type="ECO:0000313" key="4">
    <source>
        <dbReference type="Proteomes" id="UP001529510"/>
    </source>
</evidence>
<sequence length="116" mass="13281">ITSLQTQILSQESDVQMQEKEMSRTKTDLYCLEQEEQRLEDSLRAGKAKLDGILKLLKTSQDEMDQTRSQLSEIQDAQRELNQTIERYSKALNDNVTSLAELDQLIAEESNTADTK</sequence>
<feature type="region of interest" description="Disordered" evidence="2">
    <location>
        <begin position="1"/>
        <end position="24"/>
    </location>
</feature>
<keyword evidence="4" id="KW-1185">Reference proteome</keyword>
<dbReference type="Proteomes" id="UP001529510">
    <property type="component" value="Unassembled WGS sequence"/>
</dbReference>
<gene>
    <name evidence="3" type="ORF">M9458_004998</name>
</gene>
<evidence type="ECO:0000313" key="3">
    <source>
        <dbReference type="EMBL" id="KAL0201811.1"/>
    </source>
</evidence>
<feature type="non-terminal residue" evidence="3">
    <location>
        <position position="1"/>
    </location>
</feature>
<evidence type="ECO:0000256" key="1">
    <source>
        <dbReference type="SAM" id="Coils"/>
    </source>
</evidence>
<feature type="coiled-coil region" evidence="1">
    <location>
        <begin position="57"/>
        <end position="94"/>
    </location>
</feature>
<name>A0ABD0RUV3_CIRMR</name>
<evidence type="ECO:0000256" key="2">
    <source>
        <dbReference type="SAM" id="MobiDB-lite"/>
    </source>
</evidence>
<comment type="caution">
    <text evidence="3">The sequence shown here is derived from an EMBL/GenBank/DDBJ whole genome shotgun (WGS) entry which is preliminary data.</text>
</comment>
<protein>
    <submittedName>
        <fullName evidence="3">Uncharacterized protein</fullName>
    </submittedName>
</protein>
<dbReference type="EMBL" id="JAMKFB020000002">
    <property type="protein sequence ID" value="KAL0201811.1"/>
    <property type="molecule type" value="Genomic_DNA"/>
</dbReference>
<dbReference type="AlphaFoldDB" id="A0ABD0RUV3"/>
<organism evidence="3 4">
    <name type="scientific">Cirrhinus mrigala</name>
    <name type="common">Mrigala</name>
    <dbReference type="NCBI Taxonomy" id="683832"/>
    <lineage>
        <taxon>Eukaryota</taxon>
        <taxon>Metazoa</taxon>
        <taxon>Chordata</taxon>
        <taxon>Craniata</taxon>
        <taxon>Vertebrata</taxon>
        <taxon>Euteleostomi</taxon>
        <taxon>Actinopterygii</taxon>
        <taxon>Neopterygii</taxon>
        <taxon>Teleostei</taxon>
        <taxon>Ostariophysi</taxon>
        <taxon>Cypriniformes</taxon>
        <taxon>Cyprinidae</taxon>
        <taxon>Labeoninae</taxon>
        <taxon>Labeonini</taxon>
        <taxon>Cirrhinus</taxon>
    </lineage>
</organism>
<proteinExistence type="predicted"/>
<reference evidence="3 4" key="1">
    <citation type="submission" date="2024-05" db="EMBL/GenBank/DDBJ databases">
        <title>Genome sequencing and assembly of Indian major carp, Cirrhinus mrigala (Hamilton, 1822).</title>
        <authorList>
            <person name="Mohindra V."/>
            <person name="Chowdhury L.M."/>
            <person name="Lal K."/>
            <person name="Jena J.K."/>
        </authorList>
    </citation>
    <scope>NUCLEOTIDE SEQUENCE [LARGE SCALE GENOMIC DNA]</scope>
    <source>
        <strain evidence="3">CM1030</strain>
        <tissue evidence="3">Blood</tissue>
    </source>
</reference>
<accession>A0ABD0RUV3</accession>
<feature type="compositionally biased region" description="Polar residues" evidence="2">
    <location>
        <begin position="1"/>
        <end position="16"/>
    </location>
</feature>